<dbReference type="Gene3D" id="3.20.20.220">
    <property type="match status" value="1"/>
</dbReference>
<proteinExistence type="inferred from homology"/>
<evidence type="ECO:0000256" key="1">
    <source>
        <dbReference type="ARBA" id="ARBA00001974"/>
    </source>
</evidence>
<sequence>MGVAALLHDAAPTVSIEVYPPRSPAGERSLKRTLDHLVERVDFVSVTHGAAGSARETTREVVRDVLARGEVPVVAHLTCLGAGARALRREVGGLLDDGVRDLLALRGDTHEGPPDPDGLQRADQLVTLLRRIEEERFDRRVLSIGVAAAPGGLRHVPDPWAYGDLQALRAKRAAGADLGFTQVFFDVEDYTRYVDSARELGVDIPVVAGLVPLTDPRRLRRLEELTGVPVPARVLDVLDRETDDARRHAAGTAMGTELVEQVLAAGAPGVHLYTFNQHAAAGDLVDVVRVAPAAR</sequence>
<dbReference type="EMBL" id="AXCZ01000036">
    <property type="protein sequence ID" value="KGM13562.1"/>
    <property type="molecule type" value="Genomic_DNA"/>
</dbReference>
<evidence type="ECO:0000313" key="10">
    <source>
        <dbReference type="Proteomes" id="UP000054314"/>
    </source>
</evidence>
<keyword evidence="6 8" id="KW-0560">Oxidoreductase</keyword>
<organism evidence="9 10">
    <name type="scientific">Cellulomonas bogoriensis 69B4 = DSM 16987</name>
    <dbReference type="NCBI Taxonomy" id="1386082"/>
    <lineage>
        <taxon>Bacteria</taxon>
        <taxon>Bacillati</taxon>
        <taxon>Actinomycetota</taxon>
        <taxon>Actinomycetes</taxon>
        <taxon>Micrococcales</taxon>
        <taxon>Cellulomonadaceae</taxon>
        <taxon>Cellulomonas</taxon>
    </lineage>
</organism>
<dbReference type="GO" id="GO:0071949">
    <property type="term" value="F:FAD binding"/>
    <property type="evidence" value="ECO:0007669"/>
    <property type="project" value="TreeGrafter"/>
</dbReference>
<dbReference type="GO" id="GO:0106312">
    <property type="term" value="F:methylenetetrahydrofolate reductase (NADH) activity"/>
    <property type="evidence" value="ECO:0007669"/>
    <property type="project" value="UniProtKB-EC"/>
</dbReference>
<dbReference type="CDD" id="cd00537">
    <property type="entry name" value="MTHFR"/>
    <property type="match status" value="1"/>
</dbReference>
<dbReference type="SUPFAM" id="SSF51730">
    <property type="entry name" value="FAD-linked oxidoreductase"/>
    <property type="match status" value="1"/>
</dbReference>
<evidence type="ECO:0000256" key="6">
    <source>
        <dbReference type="ARBA" id="ARBA00023002"/>
    </source>
</evidence>
<protein>
    <recommendedName>
        <fullName evidence="8">Methylenetetrahydrofolate reductase</fullName>
    </recommendedName>
</protein>
<dbReference type="Proteomes" id="UP000054314">
    <property type="component" value="Unassembled WGS sequence"/>
</dbReference>
<accession>A0A0A0C0R6</accession>
<dbReference type="AlphaFoldDB" id="A0A0A0C0R6"/>
<comment type="cofactor">
    <cofactor evidence="1 8">
        <name>FAD</name>
        <dbReference type="ChEBI" id="CHEBI:57692"/>
    </cofactor>
</comment>
<comment type="catalytic activity">
    <reaction evidence="7">
        <text>(6S)-5-methyl-5,6,7,8-tetrahydrofolate + NAD(+) = (6R)-5,10-methylene-5,6,7,8-tetrahydrofolate + NADH + H(+)</text>
        <dbReference type="Rhea" id="RHEA:19821"/>
        <dbReference type="ChEBI" id="CHEBI:15378"/>
        <dbReference type="ChEBI" id="CHEBI:15636"/>
        <dbReference type="ChEBI" id="CHEBI:18608"/>
        <dbReference type="ChEBI" id="CHEBI:57540"/>
        <dbReference type="ChEBI" id="CHEBI:57945"/>
        <dbReference type="EC" id="1.5.1.54"/>
    </reaction>
    <physiologicalReaction direction="right-to-left" evidence="7">
        <dbReference type="Rhea" id="RHEA:19823"/>
    </physiologicalReaction>
</comment>
<comment type="similarity">
    <text evidence="3 8">Belongs to the methylenetetrahydrofolate reductase family.</text>
</comment>
<dbReference type="GO" id="GO:0009086">
    <property type="term" value="P:methionine biosynthetic process"/>
    <property type="evidence" value="ECO:0007669"/>
    <property type="project" value="TreeGrafter"/>
</dbReference>
<dbReference type="GO" id="GO:0035999">
    <property type="term" value="P:tetrahydrofolate interconversion"/>
    <property type="evidence" value="ECO:0007669"/>
    <property type="project" value="UniProtKB-UniPathway"/>
</dbReference>
<dbReference type="UniPathway" id="UPA00193"/>
<keyword evidence="10" id="KW-1185">Reference proteome</keyword>
<reference evidence="9 10" key="1">
    <citation type="submission" date="2013-08" db="EMBL/GenBank/DDBJ databases">
        <title>Genome sequencing of Cellulomonas bogoriensis 69B4.</title>
        <authorList>
            <person name="Chen F."/>
            <person name="Li Y."/>
            <person name="Wang G."/>
        </authorList>
    </citation>
    <scope>NUCLEOTIDE SEQUENCE [LARGE SCALE GENOMIC DNA]</scope>
    <source>
        <strain evidence="9 10">69B4</strain>
    </source>
</reference>
<comment type="pathway">
    <text evidence="2 8">One-carbon metabolism; tetrahydrofolate interconversion.</text>
</comment>
<keyword evidence="4 8" id="KW-0285">Flavoprotein</keyword>
<dbReference type="PANTHER" id="PTHR45754">
    <property type="entry name" value="METHYLENETETRAHYDROFOLATE REDUCTASE"/>
    <property type="match status" value="1"/>
</dbReference>
<dbReference type="Pfam" id="PF02219">
    <property type="entry name" value="MTHFR"/>
    <property type="match status" value="1"/>
</dbReference>
<dbReference type="GO" id="GO:0005829">
    <property type="term" value="C:cytosol"/>
    <property type="evidence" value="ECO:0007669"/>
    <property type="project" value="TreeGrafter"/>
</dbReference>
<evidence type="ECO:0000256" key="4">
    <source>
        <dbReference type="ARBA" id="ARBA00022630"/>
    </source>
</evidence>
<evidence type="ECO:0000256" key="5">
    <source>
        <dbReference type="ARBA" id="ARBA00022827"/>
    </source>
</evidence>
<evidence type="ECO:0000256" key="8">
    <source>
        <dbReference type="RuleBase" id="RU003862"/>
    </source>
</evidence>
<dbReference type="PANTHER" id="PTHR45754:SF3">
    <property type="entry name" value="METHYLENETETRAHYDROFOLATE REDUCTASE (NADPH)"/>
    <property type="match status" value="1"/>
</dbReference>
<evidence type="ECO:0000313" key="9">
    <source>
        <dbReference type="EMBL" id="KGM13562.1"/>
    </source>
</evidence>
<gene>
    <name evidence="9" type="ORF">N869_13200</name>
</gene>
<evidence type="ECO:0000256" key="2">
    <source>
        <dbReference type="ARBA" id="ARBA00004777"/>
    </source>
</evidence>
<evidence type="ECO:0000256" key="7">
    <source>
        <dbReference type="ARBA" id="ARBA00048628"/>
    </source>
</evidence>
<name>A0A0A0C0R6_9CELL</name>
<keyword evidence="5 8" id="KW-0274">FAD</keyword>
<dbReference type="InterPro" id="IPR003171">
    <property type="entry name" value="Mehydrof_redctse-like"/>
</dbReference>
<evidence type="ECO:0000256" key="3">
    <source>
        <dbReference type="ARBA" id="ARBA00006743"/>
    </source>
</evidence>
<dbReference type="InterPro" id="IPR029041">
    <property type="entry name" value="FAD-linked_oxidoreductase-like"/>
</dbReference>
<comment type="caution">
    <text evidence="9">The sequence shown here is derived from an EMBL/GenBank/DDBJ whole genome shotgun (WGS) entry which is preliminary data.</text>
</comment>